<feature type="region of interest" description="Disordered" evidence="1">
    <location>
        <begin position="28"/>
        <end position="53"/>
    </location>
</feature>
<feature type="chain" id="PRO_5002964436" evidence="2">
    <location>
        <begin position="22"/>
        <end position="758"/>
    </location>
</feature>
<accession>C6HTS7</accession>
<gene>
    <name evidence="4" type="ORF">UBAL3_24060058</name>
</gene>
<evidence type="ECO:0000313" key="4">
    <source>
        <dbReference type="EMBL" id="EES54042.1"/>
    </source>
</evidence>
<dbReference type="PANTHER" id="PTHR12558:SF13">
    <property type="entry name" value="CELL DIVISION CYCLE PROTEIN 27 HOMOLOG"/>
    <property type="match status" value="1"/>
</dbReference>
<organism evidence="4 5">
    <name type="scientific">Leptospirillum ferrodiazotrophum</name>
    <dbReference type="NCBI Taxonomy" id="412449"/>
    <lineage>
        <taxon>Bacteria</taxon>
        <taxon>Pseudomonadati</taxon>
        <taxon>Nitrospirota</taxon>
        <taxon>Nitrospiria</taxon>
        <taxon>Nitrospirales</taxon>
        <taxon>Nitrospiraceae</taxon>
        <taxon>Leptospirillum</taxon>
    </lineage>
</organism>
<feature type="compositionally biased region" description="Low complexity" evidence="1">
    <location>
        <begin position="28"/>
        <end position="39"/>
    </location>
</feature>
<dbReference type="SUPFAM" id="SSF48452">
    <property type="entry name" value="TPR-like"/>
    <property type="match status" value="3"/>
</dbReference>
<proteinExistence type="predicted"/>
<protein>
    <submittedName>
        <fullName evidence="4">Putative TPR-domain containing protein</fullName>
    </submittedName>
</protein>
<evidence type="ECO:0000256" key="1">
    <source>
        <dbReference type="SAM" id="MobiDB-lite"/>
    </source>
</evidence>
<dbReference type="EMBL" id="GG693851">
    <property type="protein sequence ID" value="EES54042.1"/>
    <property type="molecule type" value="Genomic_DNA"/>
</dbReference>
<keyword evidence="5" id="KW-1185">Reference proteome</keyword>
<reference evidence="4 5" key="1">
    <citation type="journal article" date="2009" name="Appl. Environ. Microbiol.">
        <title>Community genomic and proteomic analyses of chemoautotrophic iron-oxidizing "Leptospirillum rubarum" (Group II) and "Leptospirillum ferrodiazotrophum" (Group III) bacteria in acid mine drainage biofilms.</title>
        <authorList>
            <person name="Goltsman D.S."/>
            <person name="Denef V.J."/>
            <person name="Singer S.W."/>
            <person name="VerBerkmoes N.C."/>
            <person name="Lefsrud M."/>
            <person name="Mueller R.S."/>
            <person name="Dick G.J."/>
            <person name="Sun C.L."/>
            <person name="Wheeler K.E."/>
            <person name="Zemla A."/>
            <person name="Baker B.J."/>
            <person name="Hauser L."/>
            <person name="Land M."/>
            <person name="Shah M.B."/>
            <person name="Thelen M.P."/>
            <person name="Hettich R.L."/>
            <person name="Banfield J.F."/>
        </authorList>
    </citation>
    <scope>NUCLEOTIDE SEQUENCE [LARGE SCALE GENOMIC DNA]</scope>
</reference>
<evidence type="ECO:0000256" key="2">
    <source>
        <dbReference type="SAM" id="SignalP"/>
    </source>
</evidence>
<dbReference type="Gene3D" id="1.25.40.10">
    <property type="entry name" value="Tetratricopeptide repeat domain"/>
    <property type="match status" value="3"/>
</dbReference>
<dbReference type="Proteomes" id="UP000009374">
    <property type="component" value="Unassembled WGS sequence"/>
</dbReference>
<feature type="domain" description="LysM" evidence="3">
    <location>
        <begin position="671"/>
        <end position="722"/>
    </location>
</feature>
<feature type="region of interest" description="Disordered" evidence="1">
    <location>
        <begin position="725"/>
        <end position="758"/>
    </location>
</feature>
<dbReference type="PANTHER" id="PTHR12558">
    <property type="entry name" value="CELL DIVISION CYCLE 16,23,27"/>
    <property type="match status" value="1"/>
</dbReference>
<dbReference type="PROSITE" id="PS51782">
    <property type="entry name" value="LYSM"/>
    <property type="match status" value="1"/>
</dbReference>
<dbReference type="SMART" id="SM00028">
    <property type="entry name" value="TPR"/>
    <property type="match status" value="7"/>
</dbReference>
<keyword evidence="2" id="KW-0732">Signal</keyword>
<sequence>MSLPVRLCAAVVLSSAAFLSACQSLSPSGGSPVSGATSGHRTGGVKQETRIPLGGLGHPDPAYPWQAYYHEIAADVALTLDNPYLAKDEVEKALVYRPDSVYLGLMKARVLLKTGDLRGAELQARQVASKHPSRLGPWLTLGTILQIAAAQEVNPEKRKAILRQIVKVYRKHVLTLDPLKDEAYIALSDVYSKEGRPDKSRAILEEGVRRSKSSDYLPFYLGFQEERNGNIGKAIALYRLSLQRNPRFAPALGALGDLFSKQGDWEDARAPYERLLSMEDVGRIDLEVKLLKTYFALKLYPQAVDLLKRAIYEHPRNNRLPLILSSLLVQENRYDEAIRQIEAILRTHPEDPRLLSFLGSVYEKSLHFTRAIATYRLMIHRFPNLYEGSYDLGDLYRRLENDSKAVVYLEEAESLSSERWEIPFSLALARMDQKRYPEAIAEIRRARTLSPKNPILLFNEAILYDQWDHKRYLPKVLDLLHRSLALDRGFADALNYLGYTEVLMKGDLVGARYMILRALTDDPKNGAYRDSLGWLYDRQGHYAKALREESQALSAMPHDPTVLDHMGRIERHLAMASKGAANDPGRMELLRSLLLGKKDQRGGDSLQDLTRLLLSRSREHMRTGILIHPLHHRRVLRYLAWYGTEDPAFIPDLRKAVTLYGRLHPESGRLAIYRVHEGDTLQSIAAKENVYGTPRLWRLLLHENRSLVTNPNEIPWGTILRIPPPPHHPRRRVRHRRAEARSASLVGRMSPLAPKDPS</sequence>
<feature type="compositionally biased region" description="Basic residues" evidence="1">
    <location>
        <begin position="727"/>
        <end position="738"/>
    </location>
</feature>
<feature type="signal peptide" evidence="2">
    <location>
        <begin position="1"/>
        <end position="21"/>
    </location>
</feature>
<dbReference type="InterPro" id="IPR019734">
    <property type="entry name" value="TPR_rpt"/>
</dbReference>
<dbReference type="InterPro" id="IPR036779">
    <property type="entry name" value="LysM_dom_sf"/>
</dbReference>
<evidence type="ECO:0000313" key="5">
    <source>
        <dbReference type="Proteomes" id="UP000009374"/>
    </source>
</evidence>
<dbReference type="Pfam" id="PF13181">
    <property type="entry name" value="TPR_8"/>
    <property type="match status" value="1"/>
</dbReference>
<dbReference type="Gene3D" id="3.10.350.10">
    <property type="entry name" value="LysM domain"/>
    <property type="match status" value="1"/>
</dbReference>
<dbReference type="InterPro" id="IPR011990">
    <property type="entry name" value="TPR-like_helical_dom_sf"/>
</dbReference>
<dbReference type="Pfam" id="PF14559">
    <property type="entry name" value="TPR_19"/>
    <property type="match status" value="1"/>
</dbReference>
<evidence type="ECO:0000259" key="3">
    <source>
        <dbReference type="PROSITE" id="PS51782"/>
    </source>
</evidence>
<dbReference type="Pfam" id="PF13432">
    <property type="entry name" value="TPR_16"/>
    <property type="match status" value="2"/>
</dbReference>
<name>C6HTS7_9BACT</name>
<dbReference type="CDD" id="cd00118">
    <property type="entry name" value="LysM"/>
    <property type="match status" value="1"/>
</dbReference>
<dbReference type="PROSITE" id="PS51257">
    <property type="entry name" value="PROKAR_LIPOPROTEIN"/>
    <property type="match status" value="1"/>
</dbReference>
<dbReference type="AlphaFoldDB" id="C6HTS7"/>
<dbReference type="InterPro" id="IPR018392">
    <property type="entry name" value="LysM"/>
</dbReference>